<dbReference type="GO" id="GO:0004065">
    <property type="term" value="F:arylsulfatase activity"/>
    <property type="evidence" value="ECO:0007669"/>
    <property type="project" value="TreeGrafter"/>
</dbReference>
<dbReference type="RefSeq" id="WP_147769494.1">
    <property type="nucleotide sequence ID" value="NZ_VRKQ01000018.1"/>
</dbReference>
<dbReference type="Proteomes" id="UP000321080">
    <property type="component" value="Unassembled WGS sequence"/>
</dbReference>
<dbReference type="Gene3D" id="3.30.1120.10">
    <property type="match status" value="1"/>
</dbReference>
<dbReference type="GO" id="GO:0016740">
    <property type="term" value="F:transferase activity"/>
    <property type="evidence" value="ECO:0007669"/>
    <property type="project" value="UniProtKB-KW"/>
</dbReference>
<dbReference type="InterPro" id="IPR017850">
    <property type="entry name" value="Alkaline_phosphatase_core_sf"/>
</dbReference>
<protein>
    <submittedName>
        <fullName evidence="4">Sulfatase-like hydrolase/transferase</fullName>
    </submittedName>
</protein>
<proteinExistence type="inferred from homology"/>
<comment type="similarity">
    <text evidence="1">Belongs to the sulfatase family.</text>
</comment>
<reference evidence="4 5" key="1">
    <citation type="submission" date="2019-08" db="EMBL/GenBank/DDBJ databases">
        <title>Seonamhaeicola sediminis sp. nov., isolated from marine sediment.</title>
        <authorList>
            <person name="Cao W.R."/>
        </authorList>
    </citation>
    <scope>NUCLEOTIDE SEQUENCE [LARGE SCALE GENOMIC DNA]</scope>
    <source>
        <strain evidence="4 5">1505</strain>
    </source>
</reference>
<evidence type="ECO:0000256" key="2">
    <source>
        <dbReference type="ARBA" id="ARBA00022801"/>
    </source>
</evidence>
<evidence type="ECO:0000313" key="4">
    <source>
        <dbReference type="EMBL" id="TXG35151.1"/>
    </source>
</evidence>
<evidence type="ECO:0000313" key="5">
    <source>
        <dbReference type="Proteomes" id="UP000321080"/>
    </source>
</evidence>
<dbReference type="Pfam" id="PF00884">
    <property type="entry name" value="Sulfatase"/>
    <property type="match status" value="1"/>
</dbReference>
<accession>A0A5C7GE05</accession>
<keyword evidence="4" id="KW-0808">Transferase</keyword>
<comment type="caution">
    <text evidence="4">The sequence shown here is derived from an EMBL/GenBank/DDBJ whole genome shotgun (WGS) entry which is preliminary data.</text>
</comment>
<dbReference type="PANTHER" id="PTHR42693:SF53">
    <property type="entry name" value="ENDO-4-O-SULFATASE"/>
    <property type="match status" value="1"/>
</dbReference>
<dbReference type="Gene3D" id="3.40.720.10">
    <property type="entry name" value="Alkaline Phosphatase, subunit A"/>
    <property type="match status" value="1"/>
</dbReference>
<dbReference type="InterPro" id="IPR000917">
    <property type="entry name" value="Sulfatase_N"/>
</dbReference>
<evidence type="ECO:0000259" key="3">
    <source>
        <dbReference type="Pfam" id="PF00884"/>
    </source>
</evidence>
<dbReference type="OrthoDB" id="9764377at2"/>
<feature type="domain" description="Sulfatase N-terminal" evidence="3">
    <location>
        <begin position="44"/>
        <end position="367"/>
    </location>
</feature>
<dbReference type="SUPFAM" id="SSF53649">
    <property type="entry name" value="Alkaline phosphatase-like"/>
    <property type="match status" value="1"/>
</dbReference>
<dbReference type="AlphaFoldDB" id="A0A5C7GE05"/>
<keyword evidence="5" id="KW-1185">Reference proteome</keyword>
<evidence type="ECO:0000256" key="1">
    <source>
        <dbReference type="ARBA" id="ARBA00008779"/>
    </source>
</evidence>
<name>A0A5C7GE05_9FLAO</name>
<gene>
    <name evidence="4" type="ORF">FUA22_15465</name>
</gene>
<organism evidence="4 5">
    <name type="scientific">Seonamhaeicola maritimus</name>
    <dbReference type="NCBI Taxonomy" id="2591822"/>
    <lineage>
        <taxon>Bacteria</taxon>
        <taxon>Pseudomonadati</taxon>
        <taxon>Bacteroidota</taxon>
        <taxon>Flavobacteriia</taxon>
        <taxon>Flavobacteriales</taxon>
        <taxon>Flavobacteriaceae</taxon>
    </lineage>
</organism>
<dbReference type="EMBL" id="VRKQ01000018">
    <property type="protein sequence ID" value="TXG35151.1"/>
    <property type="molecule type" value="Genomic_DNA"/>
</dbReference>
<dbReference type="InterPro" id="IPR050738">
    <property type="entry name" value="Sulfatase"/>
</dbReference>
<sequence length="494" mass="55761">MFSSLSSKLVLFVFVISLLGCNSTKNKASTDSSQSTVHSAKVKPNILMILCDDLGYADVGFNGSKDITTPNLDALASNGTICSDAFVAHPFCGPSRASLLTGRYAHKIGSQFNLPTEGDESKGIDVKETFISKVLQQSGYYTGVMGKWHLGYKTEYHPNTRGFDDFYGFLGGGHNYFPEQFKAAYKRQKESGRAFIWEYLRPIEHNGKEVDETEYVTDALSREAIRFIGEAGEKENPFFMYLSYNAPHTPMEAKAEDLKVFEHIKDKKRRTYAAMVYAVDRGVGKIVEKLKATGQYDNTLIVFFSDNGGKTVTGANNYPLKEGKGSSYEGGFRVPMFFHWPNVVPSGKTFEHPVSALDMYPTLAGLGNAKIPDGKQLDGKDIWNDFLQGKNPRKDESLFIMRHRKGFSDVAVRKNEWKALKVYQQKWKLFNIKNDLGETKDLSSQHPGILNELVSESKEWSTTHVEPRWFHIEKEGEQWRADNMPNFDKTFQLP</sequence>
<dbReference type="PANTHER" id="PTHR42693">
    <property type="entry name" value="ARYLSULFATASE FAMILY MEMBER"/>
    <property type="match status" value="1"/>
</dbReference>
<keyword evidence="2 4" id="KW-0378">Hydrolase</keyword>